<dbReference type="eggNOG" id="KOG4771">
    <property type="taxonomic scope" value="Eukaryota"/>
</dbReference>
<comment type="subcellular location">
    <subcellularLocation>
        <location evidence="2">Nucleus</location>
        <location evidence="2">Nucleolus</location>
    </subcellularLocation>
</comment>
<keyword evidence="10" id="KW-1185">Reference proteome</keyword>
<dbReference type="OrthoDB" id="285729at2759"/>
<name>R8BE15_PHAM7</name>
<reference evidence="10" key="1">
    <citation type="journal article" date="2013" name="Genome Announc.">
        <title>Draft genome sequence of the ascomycete Phaeoacremonium aleophilum strain UCR-PA7, a causal agent of the esca disease complex in grapevines.</title>
        <authorList>
            <person name="Blanco-Ulate B."/>
            <person name="Rolshausen P."/>
            <person name="Cantu D."/>
        </authorList>
    </citation>
    <scope>NUCLEOTIDE SEQUENCE [LARGE SCALE GENOMIC DNA]</scope>
    <source>
        <strain evidence="10">UCR-PA7</strain>
    </source>
</reference>
<gene>
    <name evidence="9" type="ORF">UCRPA7_6932</name>
</gene>
<comment type="function">
    <text evidence="1">Involved in the biogenesis of the 60S ribosomal subunit.</text>
</comment>
<dbReference type="RefSeq" id="XP_007917658.1">
    <property type="nucleotide sequence ID" value="XM_007919467.1"/>
</dbReference>
<dbReference type="AlphaFoldDB" id="R8BE15"/>
<dbReference type="GO" id="GO:0042273">
    <property type="term" value="P:ribosomal large subunit biogenesis"/>
    <property type="evidence" value="ECO:0007669"/>
    <property type="project" value="EnsemblFungi"/>
</dbReference>
<protein>
    <recommendedName>
        <fullName evidence="5">Nucleolar protein 16</fullName>
    </recommendedName>
</protein>
<keyword evidence="6" id="KW-0539">Nucleus</keyword>
<dbReference type="GO" id="GO:0005730">
    <property type="term" value="C:nucleolus"/>
    <property type="evidence" value="ECO:0007669"/>
    <property type="project" value="UniProtKB-SubCell"/>
</dbReference>
<feature type="region of interest" description="Disordered" evidence="8">
    <location>
        <begin position="60"/>
        <end position="80"/>
    </location>
</feature>
<comment type="similarity">
    <text evidence="3">Belongs to the NOP16 family.</text>
</comment>
<accession>R8BE15</accession>
<evidence type="ECO:0000256" key="6">
    <source>
        <dbReference type="ARBA" id="ARBA00023242"/>
    </source>
</evidence>
<feature type="region of interest" description="Disordered" evidence="8">
    <location>
        <begin position="1"/>
        <end position="28"/>
    </location>
</feature>
<dbReference type="InterPro" id="IPR019002">
    <property type="entry name" value="Ribosome_biogenesis_Nop16"/>
</dbReference>
<feature type="region of interest" description="Disordered" evidence="8">
    <location>
        <begin position="115"/>
        <end position="184"/>
    </location>
</feature>
<feature type="compositionally biased region" description="Acidic residues" evidence="8">
    <location>
        <begin position="125"/>
        <end position="142"/>
    </location>
</feature>
<evidence type="ECO:0000313" key="10">
    <source>
        <dbReference type="Proteomes" id="UP000014074"/>
    </source>
</evidence>
<dbReference type="GO" id="GO:0030687">
    <property type="term" value="C:preribosome, large subunit precursor"/>
    <property type="evidence" value="ECO:0007669"/>
    <property type="project" value="EnsemblFungi"/>
</dbReference>
<sequence>MGRELQKKKRRSSRQKVQTHNRPKKLLNPLGNNIIAQNWNKDETMTQNYRRLGLVAKLGKATGGTEARPHDKKGPRVADDPLAIKNVTSKNGGSIVKHVAVERDAAGRIVRVLGGGRNPLNDPLNDLDSDEEGGGGVEDDGGEWGGVGDGDGDGDGDEPPKVVHQLEREARRPVEKHIRHQSEREREWLQRLVDKHGDDTAAMARDPKLNPMQQTKADIARRLKVYQAELKSELNA</sequence>
<feature type="compositionally biased region" description="Basic and acidic residues" evidence="8">
    <location>
        <begin position="67"/>
        <end position="79"/>
    </location>
</feature>
<dbReference type="HOGENOM" id="CLU_078857_0_0_1"/>
<dbReference type="PANTHER" id="PTHR13243:SF1">
    <property type="entry name" value="NUCLEOLAR PROTEIN 16"/>
    <property type="match status" value="1"/>
</dbReference>
<dbReference type="Proteomes" id="UP000014074">
    <property type="component" value="Unassembled WGS sequence"/>
</dbReference>
<feature type="compositionally biased region" description="Basic and acidic residues" evidence="8">
    <location>
        <begin position="158"/>
        <end position="184"/>
    </location>
</feature>
<dbReference type="Pfam" id="PF09420">
    <property type="entry name" value="Nop16"/>
    <property type="match status" value="1"/>
</dbReference>
<evidence type="ECO:0000256" key="7">
    <source>
        <dbReference type="ARBA" id="ARBA00023274"/>
    </source>
</evidence>
<dbReference type="PANTHER" id="PTHR13243">
    <property type="entry name" value="HSPC111 PROTEIN-RELATED"/>
    <property type="match status" value="1"/>
</dbReference>
<proteinExistence type="inferred from homology"/>
<organism evidence="9 10">
    <name type="scientific">Phaeoacremonium minimum (strain UCR-PA7)</name>
    <name type="common">Esca disease fungus</name>
    <name type="synonym">Togninia minima</name>
    <dbReference type="NCBI Taxonomy" id="1286976"/>
    <lineage>
        <taxon>Eukaryota</taxon>
        <taxon>Fungi</taxon>
        <taxon>Dikarya</taxon>
        <taxon>Ascomycota</taxon>
        <taxon>Pezizomycotina</taxon>
        <taxon>Sordariomycetes</taxon>
        <taxon>Sordariomycetidae</taxon>
        <taxon>Togniniales</taxon>
        <taxon>Togniniaceae</taxon>
        <taxon>Phaeoacremonium</taxon>
    </lineage>
</organism>
<evidence type="ECO:0000256" key="5">
    <source>
        <dbReference type="ARBA" id="ARBA00015522"/>
    </source>
</evidence>
<evidence type="ECO:0000256" key="8">
    <source>
        <dbReference type="SAM" id="MobiDB-lite"/>
    </source>
</evidence>
<evidence type="ECO:0000256" key="3">
    <source>
        <dbReference type="ARBA" id="ARBA00008479"/>
    </source>
</evidence>
<dbReference type="EMBL" id="KB933264">
    <property type="protein sequence ID" value="EON97549.1"/>
    <property type="molecule type" value="Genomic_DNA"/>
</dbReference>
<comment type="subunit">
    <text evidence="4">Component of the pre-66S ribosomal particle.</text>
</comment>
<evidence type="ECO:0000256" key="4">
    <source>
        <dbReference type="ARBA" id="ARBA00011187"/>
    </source>
</evidence>
<evidence type="ECO:0000256" key="1">
    <source>
        <dbReference type="ARBA" id="ARBA00002889"/>
    </source>
</evidence>
<dbReference type="KEGG" id="tmn:UCRPA7_6932"/>
<dbReference type="GeneID" id="19327640"/>
<evidence type="ECO:0000256" key="2">
    <source>
        <dbReference type="ARBA" id="ARBA00004604"/>
    </source>
</evidence>
<keyword evidence="7" id="KW-0687">Ribonucleoprotein</keyword>
<evidence type="ECO:0000313" key="9">
    <source>
        <dbReference type="EMBL" id="EON97549.1"/>
    </source>
</evidence>
<feature type="compositionally biased region" description="Basic residues" evidence="8">
    <location>
        <begin position="1"/>
        <end position="25"/>
    </location>
</feature>